<feature type="transmembrane region" description="Helical" evidence="1">
    <location>
        <begin position="111"/>
        <end position="130"/>
    </location>
</feature>
<keyword evidence="1" id="KW-0472">Membrane</keyword>
<sequence>MRPIPQFTGGFEVHDDLRHYRPMFEAIERRVLATVEMAAHERLRAATVIAVAGLGLCLGQSGEATGWATLLNNAAAQAESTSIVAVIAAHAGVIFCLICSAAALHTRMIHLIVLAAAGCASTSVLAMLSIWTRQSAHDSSTLAGPGPGALIGLLTAVVLTGLWTRLALRPERRVFTY</sequence>
<proteinExistence type="predicted"/>
<accession>A0A6J7IFP7</accession>
<reference evidence="2" key="1">
    <citation type="submission" date="2020-05" db="EMBL/GenBank/DDBJ databases">
        <authorList>
            <person name="Chiriac C."/>
            <person name="Salcher M."/>
            <person name="Ghai R."/>
            <person name="Kavagutti S V."/>
        </authorList>
    </citation>
    <scope>NUCLEOTIDE SEQUENCE</scope>
</reference>
<feature type="transmembrane region" description="Helical" evidence="1">
    <location>
        <begin position="150"/>
        <end position="168"/>
    </location>
</feature>
<protein>
    <submittedName>
        <fullName evidence="2">Unannotated protein</fullName>
    </submittedName>
</protein>
<keyword evidence="1" id="KW-0812">Transmembrane</keyword>
<feature type="transmembrane region" description="Helical" evidence="1">
    <location>
        <begin position="43"/>
        <end position="62"/>
    </location>
</feature>
<dbReference type="EMBL" id="CAFBLX010000449">
    <property type="protein sequence ID" value="CAB4929047.1"/>
    <property type="molecule type" value="Genomic_DNA"/>
</dbReference>
<feature type="transmembrane region" description="Helical" evidence="1">
    <location>
        <begin position="82"/>
        <end position="104"/>
    </location>
</feature>
<name>A0A6J7IFP7_9ZZZZ</name>
<evidence type="ECO:0000313" key="2">
    <source>
        <dbReference type="EMBL" id="CAB4929047.1"/>
    </source>
</evidence>
<evidence type="ECO:0000256" key="1">
    <source>
        <dbReference type="SAM" id="Phobius"/>
    </source>
</evidence>
<gene>
    <name evidence="2" type="ORF">UFOPK3472_03988</name>
</gene>
<dbReference type="AlphaFoldDB" id="A0A6J7IFP7"/>
<organism evidence="2">
    <name type="scientific">freshwater metagenome</name>
    <dbReference type="NCBI Taxonomy" id="449393"/>
    <lineage>
        <taxon>unclassified sequences</taxon>
        <taxon>metagenomes</taxon>
        <taxon>ecological metagenomes</taxon>
    </lineage>
</organism>
<keyword evidence="1" id="KW-1133">Transmembrane helix</keyword>